<dbReference type="STRING" id="9986.ENSOCUP00000027359"/>
<dbReference type="Proteomes" id="UP000001811">
    <property type="component" value="Chromosome 5"/>
</dbReference>
<evidence type="ECO:0000259" key="1">
    <source>
        <dbReference type="Pfam" id="PF25294"/>
    </source>
</evidence>
<dbReference type="PANTHER" id="PTHR13351">
    <property type="entry name" value="RENIN RECEPTOR"/>
    <property type="match status" value="1"/>
</dbReference>
<accession>A0A5F9C0Z3</accession>
<organism evidence="2 3">
    <name type="scientific">Oryctolagus cuniculus</name>
    <name type="common">Rabbit</name>
    <dbReference type="NCBI Taxonomy" id="9986"/>
    <lineage>
        <taxon>Eukaryota</taxon>
        <taxon>Metazoa</taxon>
        <taxon>Chordata</taxon>
        <taxon>Craniata</taxon>
        <taxon>Vertebrata</taxon>
        <taxon>Euteleostomi</taxon>
        <taxon>Mammalia</taxon>
        <taxon>Eutheria</taxon>
        <taxon>Euarchontoglires</taxon>
        <taxon>Glires</taxon>
        <taxon>Lagomorpha</taxon>
        <taxon>Leporidae</taxon>
        <taxon>Oryctolagus</taxon>
    </lineage>
</organism>
<protein>
    <recommendedName>
        <fullName evidence="1">Renin receptor N-terminal domain-containing protein</fullName>
    </recommendedName>
</protein>
<evidence type="ECO:0000313" key="2">
    <source>
        <dbReference type="Ensembl" id="ENSOCUP00000027359.1"/>
    </source>
</evidence>
<proteinExistence type="predicted"/>
<dbReference type="GO" id="GO:0038023">
    <property type="term" value="F:signaling receptor activity"/>
    <property type="evidence" value="ECO:0007669"/>
    <property type="project" value="InterPro"/>
</dbReference>
<evidence type="ECO:0000313" key="3">
    <source>
        <dbReference type="Proteomes" id="UP000001811"/>
    </source>
</evidence>
<dbReference type="Pfam" id="PF25294">
    <property type="entry name" value="RENR_N"/>
    <property type="match status" value="1"/>
</dbReference>
<dbReference type="Ensembl" id="ENSOCUT00000061961.1">
    <property type="protein sequence ID" value="ENSOCUP00000027359.1"/>
    <property type="gene ID" value="ENSOCUG00000035352.1"/>
</dbReference>
<dbReference type="GeneTree" id="ENSGT00940000176164"/>
<reference evidence="2" key="2">
    <citation type="submission" date="2025-08" db="UniProtKB">
        <authorList>
            <consortium name="Ensembl"/>
        </authorList>
    </citation>
    <scope>IDENTIFICATION</scope>
    <source>
        <strain evidence="2">Thorbecke</strain>
    </source>
</reference>
<dbReference type="EMBL" id="AAGW02067928">
    <property type="status" value="NOT_ANNOTATED_CDS"/>
    <property type="molecule type" value="Genomic_DNA"/>
</dbReference>
<dbReference type="InParanoid" id="A0A5F9C0Z3"/>
<name>A0A5F9C0Z3_RABIT</name>
<sequence>MLLVKGVDKLALPPDSVISYPLENAVPFMYMVGKPNSMFEALSVTIQLPNRLFQENSMLSSLPLNSLNRNSEADLLFLSELQVLHDISSLLFRHNAWALHSHGRPG</sequence>
<keyword evidence="3" id="KW-1185">Reference proteome</keyword>
<dbReference type="InterPro" id="IPR057318">
    <property type="entry name" value="RENR_N"/>
</dbReference>
<dbReference type="GO" id="GO:0009897">
    <property type="term" value="C:external side of plasma membrane"/>
    <property type="evidence" value="ECO:0007669"/>
    <property type="project" value="TreeGrafter"/>
</dbReference>
<dbReference type="InterPro" id="IPR012493">
    <property type="entry name" value="Renin_rcpt"/>
</dbReference>
<dbReference type="PANTHER" id="PTHR13351:SF1">
    <property type="entry name" value="RENIN RECEPTOR"/>
    <property type="match status" value="1"/>
</dbReference>
<feature type="domain" description="Renin receptor N-terminal" evidence="1">
    <location>
        <begin position="28"/>
        <end position="96"/>
    </location>
</feature>
<dbReference type="GO" id="GO:0030177">
    <property type="term" value="P:positive regulation of Wnt signaling pathway"/>
    <property type="evidence" value="ECO:0007669"/>
    <property type="project" value="TreeGrafter"/>
</dbReference>
<dbReference type="Bgee" id="ENSOCUG00000035352">
    <property type="expression patterns" value="Expressed in blood and 16 other cell types or tissues"/>
</dbReference>
<dbReference type="AlphaFoldDB" id="A0A5F9C0Z3"/>
<reference evidence="2" key="3">
    <citation type="submission" date="2025-09" db="UniProtKB">
        <authorList>
            <consortium name="Ensembl"/>
        </authorList>
    </citation>
    <scope>IDENTIFICATION</scope>
    <source>
        <strain evidence="2">Thorbecke</strain>
    </source>
</reference>
<reference evidence="2 3" key="1">
    <citation type="journal article" date="2011" name="Nature">
        <title>A high-resolution map of human evolutionary constraint using 29 mammals.</title>
        <authorList>
            <person name="Lindblad-Toh K."/>
            <person name="Garber M."/>
            <person name="Zuk O."/>
            <person name="Lin M.F."/>
            <person name="Parker B.J."/>
            <person name="Washietl S."/>
            <person name="Kheradpour P."/>
            <person name="Ernst J."/>
            <person name="Jordan G."/>
            <person name="Mauceli E."/>
            <person name="Ward L.D."/>
            <person name="Lowe C.B."/>
            <person name="Holloway A.K."/>
            <person name="Clamp M."/>
            <person name="Gnerre S."/>
            <person name="Alfoldi J."/>
            <person name="Beal K."/>
            <person name="Chang J."/>
            <person name="Clawson H."/>
            <person name="Cuff J."/>
            <person name="Di Palma F."/>
            <person name="Fitzgerald S."/>
            <person name="Flicek P."/>
            <person name="Guttman M."/>
            <person name="Hubisz M.J."/>
            <person name="Jaffe D.B."/>
            <person name="Jungreis I."/>
            <person name="Kent W.J."/>
            <person name="Kostka D."/>
            <person name="Lara M."/>
            <person name="Martins A.L."/>
            <person name="Massingham T."/>
            <person name="Moltke I."/>
            <person name="Raney B.J."/>
            <person name="Rasmussen M.D."/>
            <person name="Robinson J."/>
            <person name="Stark A."/>
            <person name="Vilella A.J."/>
            <person name="Wen J."/>
            <person name="Xie X."/>
            <person name="Zody M.C."/>
            <person name="Baldwin J."/>
            <person name="Bloom T."/>
            <person name="Chin C.W."/>
            <person name="Heiman D."/>
            <person name="Nicol R."/>
            <person name="Nusbaum C."/>
            <person name="Young S."/>
            <person name="Wilkinson J."/>
            <person name="Worley K.C."/>
            <person name="Kovar C.L."/>
            <person name="Muzny D.M."/>
            <person name="Gibbs R.A."/>
            <person name="Cree A."/>
            <person name="Dihn H.H."/>
            <person name="Fowler G."/>
            <person name="Jhangiani S."/>
            <person name="Joshi V."/>
            <person name="Lee S."/>
            <person name="Lewis L.R."/>
            <person name="Nazareth L.V."/>
            <person name="Okwuonu G."/>
            <person name="Santibanez J."/>
            <person name="Warren W.C."/>
            <person name="Mardis E.R."/>
            <person name="Weinstock G.M."/>
            <person name="Wilson R.K."/>
            <person name="Delehaunty K."/>
            <person name="Dooling D."/>
            <person name="Fronik C."/>
            <person name="Fulton L."/>
            <person name="Fulton B."/>
            <person name="Graves T."/>
            <person name="Minx P."/>
            <person name="Sodergren E."/>
            <person name="Birney E."/>
            <person name="Margulies E.H."/>
            <person name="Herrero J."/>
            <person name="Green E.D."/>
            <person name="Haussler D."/>
            <person name="Siepel A."/>
            <person name="Goldman N."/>
            <person name="Pollard K.S."/>
            <person name="Pedersen J.S."/>
            <person name="Lander E.S."/>
            <person name="Kellis M."/>
        </authorList>
    </citation>
    <scope>NUCLEOTIDE SEQUENCE [LARGE SCALE GENOMIC DNA]</scope>
    <source>
        <strain evidence="2 3">Thorbecke inbred</strain>
    </source>
</reference>